<protein>
    <submittedName>
        <fullName evidence="4">Putative efflux pump membrane fusion protein</fullName>
    </submittedName>
</protein>
<evidence type="ECO:0000313" key="4">
    <source>
        <dbReference type="EMBL" id="ODJ85946.1"/>
    </source>
</evidence>
<name>A0A7Z1ADJ8_9GAMM</name>
<keyword evidence="3" id="KW-0732">Signal</keyword>
<dbReference type="Gene3D" id="2.40.50.100">
    <property type="match status" value="1"/>
</dbReference>
<evidence type="ECO:0000256" key="3">
    <source>
        <dbReference type="SAM" id="SignalP"/>
    </source>
</evidence>
<keyword evidence="5" id="KW-1185">Reference proteome</keyword>
<evidence type="ECO:0000313" key="5">
    <source>
        <dbReference type="Proteomes" id="UP000094769"/>
    </source>
</evidence>
<feature type="chain" id="PRO_5030889660" evidence="3">
    <location>
        <begin position="22"/>
        <end position="332"/>
    </location>
</feature>
<accession>A0A7Z1ADJ8</accession>
<keyword evidence="2" id="KW-0175">Coiled coil</keyword>
<comment type="similarity">
    <text evidence="1">Belongs to the membrane fusion protein (MFP) (TC 8.A.1) family.</text>
</comment>
<dbReference type="NCBIfam" id="TIGR01730">
    <property type="entry name" value="RND_mfp"/>
    <property type="match status" value="1"/>
</dbReference>
<reference evidence="4 5" key="1">
    <citation type="submission" date="2016-06" db="EMBL/GenBank/DDBJ databases">
        <title>Genome sequence of endosymbiont of Candidatus Endolucinida thiodiazotropha.</title>
        <authorList>
            <person name="Poehlein A."/>
            <person name="Koenig S."/>
            <person name="Heiden S.E."/>
            <person name="Thuermer A."/>
            <person name="Voget S."/>
            <person name="Daniel R."/>
            <person name="Markert S."/>
            <person name="Gros O."/>
            <person name="Schweder T."/>
        </authorList>
    </citation>
    <scope>NUCLEOTIDE SEQUENCE [LARGE SCALE GENOMIC DNA]</scope>
    <source>
        <strain evidence="4 5">COS</strain>
    </source>
</reference>
<dbReference type="Gene3D" id="1.10.287.470">
    <property type="entry name" value="Helix hairpin bin"/>
    <property type="match status" value="1"/>
</dbReference>
<evidence type="ECO:0000256" key="1">
    <source>
        <dbReference type="ARBA" id="ARBA00009477"/>
    </source>
</evidence>
<feature type="coiled-coil region" evidence="2">
    <location>
        <begin position="117"/>
        <end position="151"/>
    </location>
</feature>
<proteinExistence type="inferred from homology"/>
<gene>
    <name evidence="4" type="ORF">CODIS_38420</name>
</gene>
<feature type="signal peptide" evidence="3">
    <location>
        <begin position="1"/>
        <end position="21"/>
    </location>
</feature>
<dbReference type="EMBL" id="MARB01000031">
    <property type="protein sequence ID" value="ODJ85946.1"/>
    <property type="molecule type" value="Genomic_DNA"/>
</dbReference>
<dbReference type="PANTHER" id="PTHR30469:SF15">
    <property type="entry name" value="HLYD FAMILY OF SECRETION PROTEINS"/>
    <property type="match status" value="1"/>
</dbReference>
<organism evidence="4 5">
    <name type="scientific">Candidatus Thiodiazotropha endolucinida</name>
    <dbReference type="NCBI Taxonomy" id="1655433"/>
    <lineage>
        <taxon>Bacteria</taxon>
        <taxon>Pseudomonadati</taxon>
        <taxon>Pseudomonadota</taxon>
        <taxon>Gammaproteobacteria</taxon>
        <taxon>Chromatiales</taxon>
        <taxon>Sedimenticolaceae</taxon>
        <taxon>Candidatus Thiodiazotropha</taxon>
    </lineage>
</organism>
<evidence type="ECO:0000256" key="2">
    <source>
        <dbReference type="SAM" id="Coils"/>
    </source>
</evidence>
<dbReference type="SUPFAM" id="SSF111369">
    <property type="entry name" value="HlyD-like secretion proteins"/>
    <property type="match status" value="1"/>
</dbReference>
<dbReference type="PANTHER" id="PTHR30469">
    <property type="entry name" value="MULTIDRUG RESISTANCE PROTEIN MDTA"/>
    <property type="match status" value="1"/>
</dbReference>
<dbReference type="RefSeq" id="WP_162420285.1">
    <property type="nucleotide sequence ID" value="NZ_MARB01000031.1"/>
</dbReference>
<dbReference type="Proteomes" id="UP000094769">
    <property type="component" value="Unassembled WGS sequence"/>
</dbReference>
<dbReference type="InterPro" id="IPR006143">
    <property type="entry name" value="RND_pump_MFP"/>
</dbReference>
<dbReference type="Gene3D" id="2.40.30.170">
    <property type="match status" value="1"/>
</dbReference>
<sequence length="332" mass="37251">MRLRVLLSLLFAVISVSGLFAAENLVQVKAAVQREIQSGFTRAHSKLTLSAEQAGRITSVNADIGDRIEEGVPFACLDDTYLDLELRANEAERKALKVDKAYFRKEVARYSKLLKKNSSTQSQMDTAQRNLDKTQTQIEALIIAAEILKERKERLCIEAPAGWRVIARHVEPGKWVSAGEPVVEIGDYSRLVAPFALSVAEYQALQTQADVGLKVYLPELKEELPARIIRISPAFDEQSRKIHLELELSTGLPAYRGGLRVDLALDIPMRSGAVLIPERALQQRYEQYWLKRPDGNEIAVVYLGRSNGPQKGWVRVVSPEIKPGDRFQVFDE</sequence>
<dbReference type="GO" id="GO:0015562">
    <property type="term" value="F:efflux transmembrane transporter activity"/>
    <property type="evidence" value="ECO:0007669"/>
    <property type="project" value="TreeGrafter"/>
</dbReference>
<comment type="caution">
    <text evidence="4">The sequence shown here is derived from an EMBL/GenBank/DDBJ whole genome shotgun (WGS) entry which is preliminary data.</text>
</comment>
<dbReference type="AlphaFoldDB" id="A0A7Z1ADJ8"/>
<dbReference type="GO" id="GO:1990281">
    <property type="term" value="C:efflux pump complex"/>
    <property type="evidence" value="ECO:0007669"/>
    <property type="project" value="TreeGrafter"/>
</dbReference>